<keyword evidence="4" id="KW-1185">Reference proteome</keyword>
<evidence type="ECO:0000313" key="4">
    <source>
        <dbReference type="Proteomes" id="UP001652622"/>
    </source>
</evidence>
<feature type="region of interest" description="Disordered" evidence="2">
    <location>
        <begin position="3314"/>
        <end position="3338"/>
    </location>
</feature>
<feature type="region of interest" description="Disordered" evidence="2">
    <location>
        <begin position="5003"/>
        <end position="5027"/>
    </location>
</feature>
<feature type="compositionally biased region" description="Basic and acidic residues" evidence="2">
    <location>
        <begin position="417"/>
        <end position="427"/>
    </location>
</feature>
<evidence type="ECO:0000256" key="2">
    <source>
        <dbReference type="SAM" id="MobiDB-lite"/>
    </source>
</evidence>
<evidence type="ECO:0000259" key="3">
    <source>
        <dbReference type="Pfam" id="PF15783"/>
    </source>
</evidence>
<dbReference type="RefSeq" id="XP_060549126.1">
    <property type="nucleotide sequence ID" value="XM_060693143.1"/>
</dbReference>
<feature type="compositionally biased region" description="Basic and acidic residues" evidence="2">
    <location>
        <begin position="5920"/>
        <end position="5932"/>
    </location>
</feature>
<feature type="region of interest" description="Disordered" evidence="2">
    <location>
        <begin position="6088"/>
        <end position="6124"/>
    </location>
</feature>
<feature type="compositionally biased region" description="Basic and acidic residues" evidence="2">
    <location>
        <begin position="3006"/>
        <end position="3019"/>
    </location>
</feature>
<feature type="region of interest" description="Disordered" evidence="2">
    <location>
        <begin position="5920"/>
        <end position="5939"/>
    </location>
</feature>
<feature type="region of interest" description="Disordered" evidence="2">
    <location>
        <begin position="3003"/>
        <end position="3032"/>
    </location>
</feature>
<feature type="region of interest" description="Disordered" evidence="2">
    <location>
        <begin position="1947"/>
        <end position="1975"/>
    </location>
</feature>
<feature type="region of interest" description="Disordered" evidence="2">
    <location>
        <begin position="327"/>
        <end position="448"/>
    </location>
</feature>
<dbReference type="InterPro" id="IPR038891">
    <property type="entry name" value="FSIP2"/>
</dbReference>
<reference evidence="5" key="1">
    <citation type="submission" date="2025-08" db="UniProtKB">
        <authorList>
            <consortium name="RefSeq"/>
        </authorList>
    </citation>
    <scope>IDENTIFICATION</scope>
    <source>
        <tissue evidence="5">Blood</tissue>
    </source>
</reference>
<feature type="compositionally biased region" description="Polar residues" evidence="2">
    <location>
        <begin position="6024"/>
        <end position="6044"/>
    </location>
</feature>
<organism evidence="4 5">
    <name type="scientific">Pantherophis guttatus</name>
    <name type="common">Corn snake</name>
    <name type="synonym">Elaphe guttata</name>
    <dbReference type="NCBI Taxonomy" id="94885"/>
    <lineage>
        <taxon>Eukaryota</taxon>
        <taxon>Metazoa</taxon>
        <taxon>Chordata</taxon>
        <taxon>Craniata</taxon>
        <taxon>Vertebrata</taxon>
        <taxon>Euteleostomi</taxon>
        <taxon>Lepidosauria</taxon>
        <taxon>Squamata</taxon>
        <taxon>Bifurcata</taxon>
        <taxon>Unidentata</taxon>
        <taxon>Episquamata</taxon>
        <taxon>Toxicofera</taxon>
        <taxon>Serpentes</taxon>
        <taxon>Colubroidea</taxon>
        <taxon>Colubridae</taxon>
        <taxon>Colubrinae</taxon>
        <taxon>Pantherophis</taxon>
    </lineage>
</organism>
<proteinExistence type="predicted"/>
<protein>
    <submittedName>
        <fullName evidence="5">LOW QUALITY PROTEIN: fibrous sheath-interacting protein 2</fullName>
    </submittedName>
</protein>
<feature type="region of interest" description="Disordered" evidence="2">
    <location>
        <begin position="1531"/>
        <end position="1555"/>
    </location>
</feature>
<name>A0ABM3ZL71_PANGU</name>
<feature type="region of interest" description="Disordered" evidence="2">
    <location>
        <begin position="973"/>
        <end position="1005"/>
    </location>
</feature>
<sequence length="6158" mass="683625">MTYPNPGVLKAAMGHYLTESARTALEAMEPEEDVIELGPGKQMPVVGPNQILDMPLFTKIPLLPGSNTMFYRTNLGEKLYQPSATFDLSDPYCKIMAPKYKSLHDPHLRAYYKRKDNLQRLKKSGLITDKNKVVCTLKEFNEYRQYLTSRKLEFEKHYLREQKTLEKQVTKLQDTHGLPEAIETSKYRDWLLKEERPTIQEQENVMRNRYLDLINQELEKLEELAEENRRLSLAQEDKKKQGAEKRKQLLLRKKMEEEWKKKEMSLLIKIGDDVKREARIEEQQRKSKEDKLKRKQVMLEKKMAHQLMKLQKQFQREGLLPSSIIFPTGTPENQSLLDKNEESHSKKSVDMNDPMELENASISLPDKESQFSKGDVTVPGSQLSLSRERSEAKSIRMPSSERIPRKFASSIEQQTLVEKDQHKKGSLDLEPGEPVVPHPGSSKVSFSSTKDAVSLTSSVVSNNPSANPGSGMAGMSKDKFPTSASAVCEGGVCGSGGCGSKTVCSGSAGCGSKTACSGSAGCGSKTSCCGSAGCGAKLPCGSAGCGSKTSCCGSAGCGSKISCSGSAGCGSKTSCSGSVGYGSKTSCCGSAGCGSKTSCCGSTGCGSKTCRSTRCGSKTSCGLARCGSKTSCCGSTGCGSKTSCCGSIGCGSKTSCCGSGCGPGGYSSNSGKTGCCGSAGCGSSNGKGGGYDSSGSSKHGTSNSNNKHIFSCSGGGNPSHRTSSKPSGKASMYSAASHHAANEGSCKVKQKKKTTLMNEPESQPRERHSEKKRRLNKGKTEHMTTKFQDNEECESSYSAYLQRLLSTSDQSALRESLKGKVSSSELNNIIQNIMTWVVSAVTSILYPALTKFEERVRTRVYTISEESVVSSENSSSCTSCNEDLCESYGGLPAFASRKVSFTNTSMKPTTSSPSEFHSTSGKPVSTSLLSSKSSFTSFTKSTHLSLDSEILKGKFKRGKTAIFFSPSKDNGLLSTTPSMKSSKSDSHLSQMQKSSTDDPENVSTLYHSKPKHRMSKGLLCKTETTVTTDSEELPSTGGEQKPPDCSTRQRETIDVKDLKTIFSDLKLPLAKVTAVILDDTFKKILGDLGCTACSVSISMEVLLESISDSLLGSHSAEPPVAGSVSRVASFVANDIVENVLSKLHGIAQKKYFETISRDDFSTEWKAMCLATTEKYPDPDPTFWRAQMPLSFESMLGIAEEIVQIIIDKLKVFALSSQTKVSQFELFSKIKAIGIPLEQLYAAVPPHSAESEAANAIVKDTIRKIVSKTVASSETNILQYVEEMIGSILSYIQRQVSQEGMVPSRESSVIIQIINDVFNDLSTEKLRILSPSAKPSSCPKIQREPPSHKASEVTMKTLFTTEKNTRKPFPPVNVPGMVIYSEAEQEEKDKRHQDGKLKTNKAQKLAYEGFGLEPRQRSRSHPKSALQDDGEFLDNDTRKYLEKTESTLDTLVQNAIFCSLESPETATLSADPASKTRQGTTAPEWTLEQAMKQIEEDFKGEEQLPIIEMVQNLLKETFQHVWAEQTVCPPSASPSSLTQVNMSRQQAEGQPASKGQSEIIGQILISDVEVHAFTNDLVKTVFQVLSRIAQTDMQDIKNRQSSLVFTDILPLSVPREACKSLPTVHFRDPEESFESEFPQEVQSNRETMHEPMHISQPEHPSKSDLVNDLVQIFIAKLESFVISKVESQLCLDVQNLKMSISSDFSSALQEEFKRILASQHGNLPNCLEDIFNSYNNSILAAKEKPEQAVSLSFSDLKSYASDVARLILKNIKHELDKEVDKISTPPVIFSESIAAIQIVSMVLTIFAPQEHISEEKTSLPRQESVLEKVFRKNPTYKRDLQTQIQNTVETLLNEIFQTIMLDMDNSGTGELQFPKAADGSTKKSLSTPAGVKSDASLVSNDLVDIVFEDLSSGLAAVLNMKGSLSSHLQSLLYDFVQKTVEPLAQLKERGSKAGHKSRFPDLKRSKHQVPGVSKAEKTSGRKLAEFSAKQLPDIKDFSPEGIAKYLVDNVFLRLEMFVEGKLESELGMAAKQVKPSRLESGYATSSAQKTTEVRTGNHCDKAKLAVQDSQYNLKLCAEKLTCTIVKVIQKDLEREMLSCQNLLPQEENASAHEVMNDLLKIITVQIALTENEIQKRVLKRIFKKQQPGQHGGYPLLASVEDVLNQVTQRIMGDLGLLSSFNNDSVFFNSEPKSSHYNGMMDTASQANACNVAGEIVDGILNKMYSAVVDTLFGSSALKSETNNSGSNKGSSDIQKITLAVSQLQPSPQSLSEELIQSVLNKIACFAASHLEEVLPLSVQQRWKGQSLFQCDMQAGSNTISRPRAMSDDSESSFLRGTLSKSDLTVYAKDVVSKVLGTIIDEFKTENYHRTIFQVNTLSSEQISKASELINSVVHDLHTDDVQFSQMHKHTSLSRSQIDGLPSTQMFFQFEMTTKDIHGKPKCLFFEDFACYLNQILPKEGILREIFEQQPLTDANINETLKMLQVAENIVSEVYMRSRDLEPSVCILKKIPGELNERLFCCSFKKVDCPRLFHSDSQTEIGSVARDIVASVFENVHKCLLCSVPSSQDKYSFLGRKDQAGPKGCAKIPKHRVTQPEFPSYHISLKNAMDTIDKIAKETVECIVITLETFVARHFRRDFKCNFLDIVKFPVESLSFAQLTRSLDSLSGHVGNIAETTVEALRNKLQGDTGKGTLPTLGSTHNFLDFTKLGGAVTKECIETAFHQVQMLHSELNVYANNAVSSILEIIKHILDRELTQKEVNLLSSSSESLVVSETISVMLDRCNESLTEITSELMVENLQLEMAGRAFAKDRALAQNQFKSPRVKTTSKLYRRVDMRDSFPPINVPGMVIYSEEENEVQEEAPAKFPSVFKYSEWDGHVASEREKGRSRHPRRRRQDKGQVKLGCLEEDWLPRQSSIPEGSILEKLFKKTADCEATPKQAGMGHQKKANPLPHHESFAGKYPFTCPESTCYSAYCPLKLGHTAETIVNTLLCEFGVEDEPMVQSSYSEKSRHLSPLKEKSHLRSSGSSKCVEPKRKNQSLLNRWEIRLSDSSDKTLTEESCLLLDSGSLLSKWESKQHIFKCKSPEKYKELELLACAHVPDPCETLLLANHIVLSVIKELITFQSRDALDEMSCRTPLPAWKQELIQSESKWIQDQIWRNTYLPSGRKQSSCHDVFWEPLTQAVLSNVLYSISSPSARHNMPEKNEFFERSLSMFCSVDACCPEHGLRCSKNPPMNIEELAFHISEVIINSLCERNILQESFSRKGFQAKRSRRIFVPPLCLADFDNVYQPLVKEVNNVLSSEIEMRSRCANQDRIGDSLSQPHLMSSPRLSRASRGDCRGSSDVKRTSCLSTMDQLALKNRRLSNVASNLDSFIRSLKTSESKNIVNKVLHIILDSLWPDQSQNDFGGSYPDARSQNMMPYQNMNRSTKKQLLYSSMCPHACKLSNDLFNSNLGLSPKSVVLLDVVSEKLIRALLDKCLLTDNFTGTFAFDEFPENEQLRDMRKYDEEVLPYSYKEFKVHESDSSTSLFTYDVRYIEDPWVEAQSGMSSCESALDVLAHTLVKPVMTELSFSIEHPRQMRTSKKMVEFTKPGSRKGHGQGFNKKHGRYGKNEMCPPSRSRKSESRATSPGRRQMRKRERNRSVLDAAMQRRPVVPIYTLPAKKPLFASCKKKYYRKEVMTVTEHGDHHQLQPVFSAIYSSLFLGDIVSQLLIKIFSSLQNKYDRDSCIDLHEMNILFVHALMEEFKKAGVGVLQRAEEKSYFSLVDSRTVSRIADSILREFGFQLAAEGDTGKDIENLAERAAEIILTEILDYQLPPAVFRRLPQSAFKNIKPGPIIQNIERCVCFPKVRRSRPPPPTYVTILSEKYLERVVSRLLTQLFPPSEDTPCNQDKREMSEVDFNELCSYIIKHVMKSISKHKIWVAKKDDRCRLHSEKEIENMVDSVYRNMLKKSGSQLSIQKNVECRNTAFIDCMTSFIIREITNHHLQTFLSKDEDFLENPEPEALSENIVRTVLDSISESSVSSTEVFPAKFLEEIVSRVLSKIFSASLDEKKMSKGQPEIELGNVVKRIASSINLQFGRASVSGVQKGEDQSLGAPLSAVMDDVVDSVYNNMAREKQMISGGDVSCIRKNAIYDNVKRLIEKGISDYLLHPLFSGDLSRVSGLPALEVSDAVRVKEFHEDESWPPFSTLLSSGFLKDLITGLLARIFPSTASGAASSTWNKTAMSEADLSKLSTQLLNDVRLKLLKHEIRVIKDTHPEQYQYSEEDIQNLTDSLCSKIIQKSGSLEAVQRDVKNKSNALIDQLAGFLVGDLLQQHVEAFVSSEETSGWDRAAAGDSMGGLEVYRTAIKPLDLREAIERNSKSSPTSLLGNVISELLSKISDTFSDIPLGASGEDVGDVAMRLAKTVTKELAKAHIKVQEGPDEPLGSAPPEVNVADQNLSYKGSIGSFPSQEDSEDVGDASPCQTTTIKIEEAVDHLLHSACPSNVLEAKCFIQENLMEEQGGPQEKPSVSPYVTVLSYPVLEALISRLLAYIFPLAFNTSATSNKGEGLYGSELQSRLAQIKMDIRAIILKQAIWTSTYGSEKEMGISEKAIENMVESVYCDVLHEVLLQQPFSEDKESLNNLYVTQIACFIINEMFKHHLQSLTSEYTPSYVNHDARIIPDSGITVFPCMVLENMLNQLLEKLFPNPENIGDYAGKYDDFSETDFTEMAANLKGCVVTEISAHEVKLENVSERIPDMDQETEEDIANSVYNQILQKYQSQGELQNTLLDQGNGAVHEIAKLLIREILNFHFHPFLSSNDSSECSKWQKERQQVSKRIYSAQFLEDVVVAFFCKFLSSPNILAYSKDTNSSEHEMRSLVIELVNGLVIEFKMSDVKVMQSTGENICLPQIGAEKVIQISNSIYEKLLQQFGSEFEIFKAFQTNSCLLAEKLAPIIIRDISGFQLLPLFTADTSPYLFSFVEAETIVDRVETLLPEPPSSGSVFGDIFVKILHRIFPSWLPDSRSASPDPTEGRRSPAVCHLKEEPSSDASKTIEDIVQNICKTVYVNSGSPNRKQGSTAEGLMETGFLNKTKQGYHTRHQLMQFENGGDTYSASFLKDIFSGLISKLLTSTASVCLVGKQEAEAEPSLKYLIESILKEFAKSPVKVLQIPEGGQNFPDVEKAEIAKIIHAALCSILQDQRSGVSICMDKENGQTLAEKLASAIKKEILGYQIQEVQSKTFQNPASKPFEFGEMAKKVFTEVKKISTPSQIDTPCPFLVSQRFIYDVLAFLLSKILPLPTTLSPSIDTEERCAEFDFIHMKLLSKVMAEISKNKNAEVKYLDRVQPNRVVSQTVANSIYNNLLPEFGSTSDVQKCIRTGCTILLERIVDIVIKEISGNQMQMYFTEELNRQQEAIEAEKALEDQYGASLEPSEGQTQLRSHLKGLSSLILEEIAVKLLTKIFSSLPLDEVDTSNVASMKEAARKIINSLQNLLSNGELKVWQHDDSEDLASEDSRAVGEVVDSVYTDILKHSNSETSLYEDLTNSNEDFANRVACFMVSEISKHDFQPVVDSEKEIPSPSLIKLESEKILKKIISDIEAGKKLNYSPDAQTPIVSVVFLEEIVSRFLIGILVAQYDLGIHKKKSLSKTDVNEIAAQLKTSVEKEVLKNKINLVGSNHQPVLDSRYEEAVNQVVHSVISNVLEKSGSQKELYKDMTTKQVIFPEQVASIIINEISSSNPEKSLGDNSENETSSALELDRIVSKVLAKVNSHMELEEDASLLELCGMSESRDESTPANVSPSDGGSVKIIPYIGKKPLKVDPDIVGDHLAVLSIKTEPLEKLKKTCLSKVGLSLEELRRASASGKSLTHSLAAASVPETNKRKERRPSLDMTGRLAVKPKEPVCRNSFQSLMRPDITKVELLKDVESKQDLIIRLVAHDIDSRDDPPKQIHEETSESDEEEQVLREHTSFYFAVPPYHPPHESTVISHTLRDSLETKPSIWRRNGSTSEFLSAGSSIDGVWFPTVQKDDSTSPSLTNRLHEAVASSPGSVTVTGQGTPPKSLQPSVQFAEGTKSDEKDTSIEKAVVGMHLSRDTEETAAIEITSVYQDKSVKTPDSGSHIKPEEEDAKVTATTKPEESVAPHQRSSVFEKVSTALSKVFSRTSTSNLTQSATVQEKPPGD</sequence>
<gene>
    <name evidence="5" type="primary">FSIP2</name>
</gene>
<feature type="compositionally biased region" description="Low complexity" evidence="2">
    <location>
        <begin position="973"/>
        <end position="992"/>
    </location>
</feature>
<feature type="compositionally biased region" description="Basic and acidic residues" evidence="2">
    <location>
        <begin position="5011"/>
        <end position="5026"/>
    </location>
</feature>
<feature type="compositionally biased region" description="Polar residues" evidence="2">
    <location>
        <begin position="6137"/>
        <end position="6151"/>
    </location>
</feature>
<evidence type="ECO:0000256" key="1">
    <source>
        <dbReference type="SAM" id="Coils"/>
    </source>
</evidence>
<feature type="domain" description="Fibrous sheath-interacting protein 2 C-terminal" evidence="3">
    <location>
        <begin position="4809"/>
        <end position="4971"/>
    </location>
</feature>
<feature type="region of interest" description="Disordered" evidence="2">
    <location>
        <begin position="6021"/>
        <end position="6055"/>
    </location>
</feature>
<feature type="domain" description="Fibrous sheath-interacting protein 2 C-terminal" evidence="3">
    <location>
        <begin position="5156"/>
        <end position="5945"/>
    </location>
</feature>
<feature type="compositionally biased region" description="Polar residues" evidence="2">
    <location>
        <begin position="1532"/>
        <end position="1555"/>
    </location>
</feature>
<dbReference type="GeneID" id="117667584"/>
<feature type="region of interest" description="Disordered" evidence="2">
    <location>
        <begin position="3587"/>
        <end position="3639"/>
    </location>
</feature>
<feature type="region of interest" description="Disordered" evidence="2">
    <location>
        <begin position="5843"/>
        <end position="5866"/>
    </location>
</feature>
<dbReference type="PANTHER" id="PTHR21856:SF7">
    <property type="entry name" value="FIBROUS SHEATH-INTERACTING PROTEIN 2"/>
    <property type="match status" value="1"/>
</dbReference>
<feature type="coiled-coil region" evidence="1">
    <location>
        <begin position="207"/>
        <end position="253"/>
    </location>
</feature>
<dbReference type="Pfam" id="PF15783">
    <property type="entry name" value="FSIP2"/>
    <property type="match status" value="4"/>
</dbReference>
<feature type="domain" description="Fibrous sheath-interacting protein 2 C-terminal" evidence="3">
    <location>
        <begin position="4668"/>
        <end position="4803"/>
    </location>
</feature>
<keyword evidence="1" id="KW-0175">Coiled coil</keyword>
<feature type="region of interest" description="Disordered" evidence="2">
    <location>
        <begin position="1407"/>
        <end position="1430"/>
    </location>
</feature>
<dbReference type="PANTHER" id="PTHR21856">
    <property type="entry name" value="FIBROUS SHEATH-INTERACTING PROTEIN 2"/>
    <property type="match status" value="1"/>
</dbReference>
<accession>A0ABM3ZL71</accession>
<dbReference type="Proteomes" id="UP001652622">
    <property type="component" value="Unplaced"/>
</dbReference>
<feature type="compositionally biased region" description="Basic residues" evidence="2">
    <location>
        <begin position="3591"/>
        <end position="3607"/>
    </location>
</feature>
<feature type="compositionally biased region" description="Basic and acidic residues" evidence="2">
    <location>
        <begin position="338"/>
        <end position="350"/>
    </location>
</feature>
<feature type="region of interest" description="Disordered" evidence="2">
    <location>
        <begin position="711"/>
        <end position="781"/>
    </location>
</feature>
<dbReference type="InterPro" id="IPR031554">
    <property type="entry name" value="FSIP2_C"/>
</dbReference>
<feature type="region of interest" description="Disordered" evidence="2">
    <location>
        <begin position="6137"/>
        <end position="6158"/>
    </location>
</feature>
<feature type="domain" description="Fibrous sheath-interacting protein 2 C-terminal" evidence="3">
    <location>
        <begin position="3774"/>
        <end position="4324"/>
    </location>
</feature>
<feature type="region of interest" description="Disordered" evidence="2">
    <location>
        <begin position="1025"/>
        <end position="1049"/>
    </location>
</feature>
<evidence type="ECO:0000313" key="5">
    <source>
        <dbReference type="RefSeq" id="XP_060549126.1"/>
    </source>
</evidence>